<evidence type="ECO:0000313" key="5">
    <source>
        <dbReference type="Proteomes" id="UP000054383"/>
    </source>
</evidence>
<gene>
    <name evidence="4" type="ORF">PISL3812_04038</name>
</gene>
<reference evidence="4 5" key="1">
    <citation type="submission" date="2015-04" db="EMBL/GenBank/DDBJ databases">
        <authorList>
            <person name="Syromyatnikov M.Y."/>
            <person name="Popov V.N."/>
        </authorList>
    </citation>
    <scope>NUCLEOTIDE SEQUENCE [LARGE SCALE GENOMIC DNA]</scope>
    <source>
        <strain evidence="4">WF-38-12</strain>
    </source>
</reference>
<dbReference type="Pfam" id="PF00144">
    <property type="entry name" value="Beta-lactamase"/>
    <property type="match status" value="1"/>
</dbReference>
<dbReference type="InterPro" id="IPR012338">
    <property type="entry name" value="Beta-lactam/transpept-like"/>
</dbReference>
<feature type="domain" description="Beta-lactamase-like ARB-00930-like C-terminal" evidence="3">
    <location>
        <begin position="442"/>
        <end position="582"/>
    </location>
</feature>
<dbReference type="EMBL" id="CVMT01000003">
    <property type="protein sequence ID" value="CRG87024.1"/>
    <property type="molecule type" value="Genomic_DNA"/>
</dbReference>
<keyword evidence="1" id="KW-0732">Signal</keyword>
<evidence type="ECO:0000256" key="1">
    <source>
        <dbReference type="SAM" id="SignalP"/>
    </source>
</evidence>
<dbReference type="SUPFAM" id="SSF56601">
    <property type="entry name" value="beta-lactamase/transpeptidase-like"/>
    <property type="match status" value="1"/>
</dbReference>
<dbReference type="PANTHER" id="PTHR22935:SF97">
    <property type="entry name" value="BETA-LACTAMASE-RELATED DOMAIN-CONTAINING PROTEIN"/>
    <property type="match status" value="1"/>
</dbReference>
<evidence type="ECO:0000259" key="3">
    <source>
        <dbReference type="Pfam" id="PF26335"/>
    </source>
</evidence>
<name>A0A0U1LUE7_TALIS</name>
<proteinExistence type="predicted"/>
<dbReference type="InterPro" id="IPR051478">
    <property type="entry name" value="Beta-lactamase-like_AB/R"/>
</dbReference>
<dbReference type="OMA" id="CTREVFL"/>
<dbReference type="OrthoDB" id="10250282at2759"/>
<accession>A0A0U1LUE7</accession>
<dbReference type="InterPro" id="IPR058664">
    <property type="entry name" value="ARB_00930-like_C"/>
</dbReference>
<protein>
    <submittedName>
        <fullName evidence="4">Putative membrane protein C663,14c</fullName>
    </submittedName>
</protein>
<feature type="domain" description="Beta-lactamase-related" evidence="2">
    <location>
        <begin position="74"/>
        <end position="421"/>
    </location>
</feature>
<dbReference type="InterPro" id="IPR001466">
    <property type="entry name" value="Beta-lactam-related"/>
</dbReference>
<evidence type="ECO:0000313" key="4">
    <source>
        <dbReference type="EMBL" id="CRG87024.1"/>
    </source>
</evidence>
<feature type="chain" id="PRO_5006711246" evidence="1">
    <location>
        <begin position="18"/>
        <end position="586"/>
    </location>
</feature>
<dbReference type="Proteomes" id="UP000054383">
    <property type="component" value="Unassembled WGS sequence"/>
</dbReference>
<dbReference type="AlphaFoldDB" id="A0A0U1LUE7"/>
<dbReference type="Gene3D" id="3.40.710.10">
    <property type="entry name" value="DD-peptidase/beta-lactamase superfamily"/>
    <property type="match status" value="1"/>
</dbReference>
<dbReference type="Pfam" id="PF26335">
    <property type="entry name" value="ARB_00930_C"/>
    <property type="match status" value="1"/>
</dbReference>
<dbReference type="STRING" id="28573.A0A0U1LUE7"/>
<dbReference type="PANTHER" id="PTHR22935">
    <property type="entry name" value="PENICILLIN-BINDING PROTEIN"/>
    <property type="match status" value="1"/>
</dbReference>
<evidence type="ECO:0000259" key="2">
    <source>
        <dbReference type="Pfam" id="PF00144"/>
    </source>
</evidence>
<organism evidence="4 5">
    <name type="scientific">Talaromyces islandicus</name>
    <name type="common">Penicillium islandicum</name>
    <dbReference type="NCBI Taxonomy" id="28573"/>
    <lineage>
        <taxon>Eukaryota</taxon>
        <taxon>Fungi</taxon>
        <taxon>Dikarya</taxon>
        <taxon>Ascomycota</taxon>
        <taxon>Pezizomycotina</taxon>
        <taxon>Eurotiomycetes</taxon>
        <taxon>Eurotiomycetidae</taxon>
        <taxon>Eurotiales</taxon>
        <taxon>Trichocomaceae</taxon>
        <taxon>Talaromyces</taxon>
        <taxon>Talaromyces sect. Islandici</taxon>
    </lineage>
</organism>
<sequence>MLFLQLLFAVAANAAFSLPKTDLALLGPVYEAQLDPSANAFAKAATQASEAVQEALTTANTSYGLLDTKGTSFSASVFIVGSDKPLFEYHFEAPELNGSYTKGNLTEDTVYRTGSLAKLFTMYVWMVDIGDTVFNDPITKYVPELLVAAQISSKEQFSTNWSEVTIGALASQISGIGNNFHTGDLAITGFGIPPTADDTLLGYPPLNGETVPQCNFYGPQKTCTRQQFLQGVIEHPPVYPSYTTPVYSNIAFAILALAYEEITKVPFDVGFSRVYNHKLGLSSTTPRQPPQDANAIIPRNESFSLFSYDLGLEAPAGGQYTSTKDMRIIGQSILSSKLLPSYITRRWMKPSTFTSQWDMAVGAPWEIYRKEIVANTIIDAGRIVDTYSKSGDVGAYSTYIGLVPDYNIGMTILAAGDAPGNSVYAIRDLLVDIYYPAAEAAAKEKAEKAFLGTFAAKDRNSSITLTVDGGPGIAITSWVSNGTDFLAGILAPYSDFRLFPTELSASTGDDGLTYYLYHLNSLQQNGEPFMQDFWSVFNNQWIMLDTLDYNNLATDAFVIGFDKQDVVQSVRCQALRSDMYRSGYSS</sequence>
<feature type="signal peptide" evidence="1">
    <location>
        <begin position="1"/>
        <end position="17"/>
    </location>
</feature>
<keyword evidence="5" id="KW-1185">Reference proteome</keyword>